<dbReference type="Proteomes" id="UP001165060">
    <property type="component" value="Unassembled WGS sequence"/>
</dbReference>
<proteinExistence type="predicted"/>
<evidence type="ECO:0000313" key="1">
    <source>
        <dbReference type="EMBL" id="GMI22640.1"/>
    </source>
</evidence>
<accession>A0ABQ6MAD7</accession>
<name>A0ABQ6MAD7_9STRA</name>
<protein>
    <submittedName>
        <fullName evidence="1">Uncharacterized protein</fullName>
    </submittedName>
</protein>
<reference evidence="1 2" key="1">
    <citation type="journal article" date="2023" name="Commun. Biol.">
        <title>Genome analysis of Parmales, the sister group of diatoms, reveals the evolutionary specialization of diatoms from phago-mixotrophs to photoautotrophs.</title>
        <authorList>
            <person name="Ban H."/>
            <person name="Sato S."/>
            <person name="Yoshikawa S."/>
            <person name="Yamada K."/>
            <person name="Nakamura Y."/>
            <person name="Ichinomiya M."/>
            <person name="Sato N."/>
            <person name="Blanc-Mathieu R."/>
            <person name="Endo H."/>
            <person name="Kuwata A."/>
            <person name="Ogata H."/>
        </authorList>
    </citation>
    <scope>NUCLEOTIDE SEQUENCE [LARGE SCALE GENOMIC DNA]</scope>
</reference>
<dbReference type="EMBL" id="BRYB01003913">
    <property type="protein sequence ID" value="GMI22640.1"/>
    <property type="molecule type" value="Genomic_DNA"/>
</dbReference>
<keyword evidence="2" id="KW-1185">Reference proteome</keyword>
<evidence type="ECO:0000313" key="2">
    <source>
        <dbReference type="Proteomes" id="UP001165060"/>
    </source>
</evidence>
<gene>
    <name evidence="1" type="ORF">TeGR_g525</name>
</gene>
<comment type="caution">
    <text evidence="1">The sequence shown here is derived from an EMBL/GenBank/DDBJ whole genome shotgun (WGS) entry which is preliminary data.</text>
</comment>
<organism evidence="1 2">
    <name type="scientific">Tetraparma gracilis</name>
    <dbReference type="NCBI Taxonomy" id="2962635"/>
    <lineage>
        <taxon>Eukaryota</taxon>
        <taxon>Sar</taxon>
        <taxon>Stramenopiles</taxon>
        <taxon>Ochrophyta</taxon>
        <taxon>Bolidophyceae</taxon>
        <taxon>Parmales</taxon>
        <taxon>Triparmaceae</taxon>
        <taxon>Tetraparma</taxon>
    </lineage>
</organism>
<sequence length="253" mass="28492">MVKSLLSKNSKVFVFFLRWRPERFGISADASASVLRTWVDKEVGPEEGSKVVIMPVQYDYAGAGLMRSSLGDAADPILSVNYSKKYDFPKFASRISDDWMPLYLAEFPKATPSFLPDEQDPGGESEHSTGAFIAGLASVRDGCAAPDSLESFRPSCLSADEWSSYVTELLPSFYEGEKKKVLEAAFFADPEIRRRLARSPLVPDDADAYFDDKKNWTKFWKESLTTDTDGALWARFKEDDDLWRAFTQKSIIK</sequence>